<reference evidence="2 3" key="1">
    <citation type="journal article" date="2015" name="Proc. Natl. Acad. Sci. U.S.A.">
        <title>Expanded metabolic versatility of ubiquitous nitrite-oxidizing bacteria from the genus Nitrospira.</title>
        <authorList>
            <person name="Koch H."/>
            <person name="Lucker S."/>
            <person name="Albertsen M."/>
            <person name="Kitzinger K."/>
            <person name="Herbold C."/>
            <person name="Spieck E."/>
            <person name="Nielsen P.H."/>
            <person name="Wagner M."/>
            <person name="Daims H."/>
        </authorList>
    </citation>
    <scope>NUCLEOTIDE SEQUENCE [LARGE SCALE GENOMIC DNA]</scope>
    <source>
        <strain evidence="2 3">NSP M-1</strain>
    </source>
</reference>
<proteinExistence type="predicted"/>
<name>A0A0K2GIR0_NITMO</name>
<accession>A0A0K2GIR0</accession>
<dbReference type="KEGG" id="nmv:NITMOv2_4452"/>
<dbReference type="AlphaFoldDB" id="A0A0K2GIR0"/>
<dbReference type="STRING" id="42253.NITMOv2_4452"/>
<dbReference type="RefSeq" id="WP_053381620.1">
    <property type="nucleotide sequence ID" value="NZ_CP011801.1"/>
</dbReference>
<sequence>MRDRSNEQGVALLGALMIMLILALLGATLLNLAGQESVSAAAGRDAAVAQQLADAAADAVVGWFHGNQPASPAVATVMAKRNRNAGGAASFFDPAGRSQFVGTADHPDLAFDESQFTGLASGFFASLDDLGSVKELKVYGPSRPGLLATVDATVTVKGSRSLQSIRLQLGALDVPPLRAAIQVGRDLGFQQAGEESAVAVHWGDLKVNGRLVLTTGNEIPTKTLLAPVSGRPYDETAREDRWMEAWIGEDLHLTHPSSNPQAQLPPNTHLKQNPLPGVHMDLWPYEELKRIAKRHGSYFAIDREGLLYPKGIIIPGHGVAQDDVFRSQSVGDHRGLIFIDTLDQTAPRADNMGTVTIRAPYLEAAVVVQGHVVLAPTAAGQSLSVLSPPQQSQDGAMIRVPVQLSGIQMNGLVYAAGNITVSGKVRLFGAVTTEGTITSGGTGSSLEVWYNHDYGQGLYKGLPVVYPAPGTWMARY</sequence>
<evidence type="ECO:0000256" key="1">
    <source>
        <dbReference type="SAM" id="Phobius"/>
    </source>
</evidence>
<organism evidence="2 3">
    <name type="scientific">Nitrospira moscoviensis</name>
    <dbReference type="NCBI Taxonomy" id="42253"/>
    <lineage>
        <taxon>Bacteria</taxon>
        <taxon>Pseudomonadati</taxon>
        <taxon>Nitrospirota</taxon>
        <taxon>Nitrospiria</taxon>
        <taxon>Nitrospirales</taxon>
        <taxon>Nitrospiraceae</taxon>
        <taxon>Nitrospira</taxon>
    </lineage>
</organism>
<evidence type="ECO:0000313" key="3">
    <source>
        <dbReference type="Proteomes" id="UP000069205"/>
    </source>
</evidence>
<evidence type="ECO:0000313" key="2">
    <source>
        <dbReference type="EMBL" id="ALA60826.1"/>
    </source>
</evidence>
<protein>
    <recommendedName>
        <fullName evidence="4">Type 4 fimbrial biogenesis protein PilX N-terminal domain-containing protein</fullName>
    </recommendedName>
</protein>
<keyword evidence="3" id="KW-1185">Reference proteome</keyword>
<dbReference type="Proteomes" id="UP000069205">
    <property type="component" value="Chromosome"/>
</dbReference>
<evidence type="ECO:0008006" key="4">
    <source>
        <dbReference type="Google" id="ProtNLM"/>
    </source>
</evidence>
<dbReference type="PATRIC" id="fig|42253.5.peg.4390"/>
<dbReference type="OrthoDB" id="9778614at2"/>
<keyword evidence="1" id="KW-0812">Transmembrane</keyword>
<keyword evidence="1" id="KW-1133">Transmembrane helix</keyword>
<dbReference type="EMBL" id="CP011801">
    <property type="protein sequence ID" value="ALA60826.1"/>
    <property type="molecule type" value="Genomic_DNA"/>
</dbReference>
<feature type="transmembrane region" description="Helical" evidence="1">
    <location>
        <begin position="12"/>
        <end position="34"/>
    </location>
</feature>
<keyword evidence="1" id="KW-0472">Membrane</keyword>
<gene>
    <name evidence="2" type="ORF">NITMOv2_4452</name>
</gene>